<evidence type="ECO:0000256" key="3">
    <source>
        <dbReference type="ARBA" id="ARBA00022692"/>
    </source>
</evidence>
<keyword evidence="5 6" id="KW-0472">Membrane</keyword>
<accession>A0A0D2DHU5</accession>
<feature type="transmembrane region" description="Helical" evidence="6">
    <location>
        <begin position="396"/>
        <end position="414"/>
    </location>
</feature>
<dbReference type="PANTHER" id="PTHR30618">
    <property type="entry name" value="NCS1 FAMILY PURINE/PYRIMIDINE TRANSPORTER"/>
    <property type="match status" value="1"/>
</dbReference>
<evidence type="ECO:0000256" key="6">
    <source>
        <dbReference type="SAM" id="Phobius"/>
    </source>
</evidence>
<feature type="transmembrane region" description="Helical" evidence="6">
    <location>
        <begin position="309"/>
        <end position="335"/>
    </location>
</feature>
<name>A0A0D2DHU5_9EURO</name>
<feature type="transmembrane region" description="Helical" evidence="6">
    <location>
        <begin position="242"/>
        <end position="260"/>
    </location>
</feature>
<dbReference type="OrthoDB" id="2018619at2759"/>
<organism evidence="7 8">
    <name type="scientific">Exophiala oligosperma</name>
    <dbReference type="NCBI Taxonomy" id="215243"/>
    <lineage>
        <taxon>Eukaryota</taxon>
        <taxon>Fungi</taxon>
        <taxon>Dikarya</taxon>
        <taxon>Ascomycota</taxon>
        <taxon>Pezizomycotina</taxon>
        <taxon>Eurotiomycetes</taxon>
        <taxon>Chaetothyriomycetidae</taxon>
        <taxon>Chaetothyriales</taxon>
        <taxon>Herpotrichiellaceae</taxon>
        <taxon>Exophiala</taxon>
    </lineage>
</organism>
<dbReference type="AlphaFoldDB" id="A0A0D2DHU5"/>
<dbReference type="HOGENOM" id="CLU_021555_2_0_1"/>
<dbReference type="EMBL" id="KN847336">
    <property type="protein sequence ID" value="KIW42543.1"/>
    <property type="molecule type" value="Genomic_DNA"/>
</dbReference>
<gene>
    <name evidence="7" type="ORF">PV06_06083</name>
</gene>
<evidence type="ECO:0000313" key="7">
    <source>
        <dbReference type="EMBL" id="KIW42543.1"/>
    </source>
</evidence>
<dbReference type="RefSeq" id="XP_016262759.1">
    <property type="nucleotide sequence ID" value="XM_016407155.1"/>
</dbReference>
<evidence type="ECO:0000256" key="2">
    <source>
        <dbReference type="ARBA" id="ARBA00008974"/>
    </source>
</evidence>
<feature type="transmembrane region" description="Helical" evidence="6">
    <location>
        <begin position="461"/>
        <end position="482"/>
    </location>
</feature>
<dbReference type="GeneID" id="27358157"/>
<evidence type="ECO:0000256" key="4">
    <source>
        <dbReference type="ARBA" id="ARBA00022989"/>
    </source>
</evidence>
<dbReference type="InterPro" id="IPR045225">
    <property type="entry name" value="Uracil/uridine/allantoin_perm"/>
</dbReference>
<dbReference type="GO" id="GO:0005886">
    <property type="term" value="C:plasma membrane"/>
    <property type="evidence" value="ECO:0007669"/>
    <property type="project" value="TreeGrafter"/>
</dbReference>
<feature type="transmembrane region" description="Helical" evidence="6">
    <location>
        <begin position="115"/>
        <end position="139"/>
    </location>
</feature>
<comment type="subcellular location">
    <subcellularLocation>
        <location evidence="1">Membrane</location>
        <topology evidence="1">Multi-pass membrane protein</topology>
    </subcellularLocation>
</comment>
<dbReference type="Pfam" id="PF02133">
    <property type="entry name" value="Transp_cyt_pur"/>
    <property type="match status" value="2"/>
</dbReference>
<feature type="transmembrane region" description="Helical" evidence="6">
    <location>
        <begin position="79"/>
        <end position="103"/>
    </location>
</feature>
<comment type="similarity">
    <text evidence="2">Belongs to the purine-cytosine permease (2.A.39) family.</text>
</comment>
<feature type="transmembrane region" description="Helical" evidence="6">
    <location>
        <begin position="355"/>
        <end position="375"/>
    </location>
</feature>
<dbReference type="VEuPathDB" id="FungiDB:PV06_06083"/>
<keyword evidence="4 6" id="KW-1133">Transmembrane helix</keyword>
<keyword evidence="8" id="KW-1185">Reference proteome</keyword>
<dbReference type="PANTHER" id="PTHR30618:SF0">
    <property type="entry name" value="PURINE-URACIL PERMEASE NCS1"/>
    <property type="match status" value="1"/>
</dbReference>
<feature type="transmembrane region" description="Helical" evidence="6">
    <location>
        <begin position="502"/>
        <end position="521"/>
    </location>
</feature>
<evidence type="ECO:0000313" key="8">
    <source>
        <dbReference type="Proteomes" id="UP000053342"/>
    </source>
</evidence>
<keyword evidence="3 6" id="KW-0812">Transmembrane</keyword>
<reference evidence="7 8" key="1">
    <citation type="submission" date="2015-01" db="EMBL/GenBank/DDBJ databases">
        <title>The Genome Sequence of Exophiala oligosperma CBS72588.</title>
        <authorList>
            <consortium name="The Broad Institute Genomics Platform"/>
            <person name="Cuomo C."/>
            <person name="de Hoog S."/>
            <person name="Gorbushina A."/>
            <person name="Stielow B."/>
            <person name="Teixiera M."/>
            <person name="Abouelleil A."/>
            <person name="Chapman S.B."/>
            <person name="Priest M."/>
            <person name="Young S.K."/>
            <person name="Wortman J."/>
            <person name="Nusbaum C."/>
            <person name="Birren B."/>
        </authorList>
    </citation>
    <scope>NUCLEOTIDE SEQUENCE [LARGE SCALE GENOMIC DNA]</scope>
    <source>
        <strain evidence="7 8">CBS 72588</strain>
    </source>
</reference>
<evidence type="ECO:0000256" key="5">
    <source>
        <dbReference type="ARBA" id="ARBA00023136"/>
    </source>
</evidence>
<evidence type="ECO:0000256" key="1">
    <source>
        <dbReference type="ARBA" id="ARBA00004141"/>
    </source>
</evidence>
<sequence length="565" mass="62435">MDKLREFHTKHLVLHPRPGSFTAEGDSARWSNEDLDPVPQEKKTWEWWHVGGFWIAEGFNPAQMQVPSSAVVMGLNPGLAMVACLVGNLLVTGPVCLVGWLGSKYSIPFPVIARASYGMIGAYWAMIIRGIFCVILYGVQATLGGNAVRCMLEAIWPSFAHWHLNSLPASADISAPDLLCFALFWLASFPLLFVPMSSLRWVFAVKIAIMPFFYVALFTWALTAGHGVGPLFSIPTKITSGWSVGYVFCSTILATIGGNASECARSSGRPLIKFFKVDLTKWESTAFAVNMADITRYAKNPRSAAIAQAFALPICITMIELLGAIMAATAQVVYGEVLWNPLTIILLWNNRAAKFFAGFLFAFATIATNVTGNSIPFAHDIMGIFPRYMNVRRGQVLCAILGFAMNPWVIQARASRFFNFVGGYSIFLGPLVGIILCDYFLVRRSKPYNMFHLYRTEGLYWYWKGCNLRALSAWLVGVIPLLPGLIHNINPNIKMGRGIVEFFTMGWLDGLVVTAITYYLLCLAFPVKTVVDDGSDVVIEAKDEESIRQVPATEKPVDVVGAKEI</sequence>
<dbReference type="Gene3D" id="1.10.4160.10">
    <property type="entry name" value="Hydantoin permease"/>
    <property type="match status" value="1"/>
</dbReference>
<protein>
    <recommendedName>
        <fullName evidence="9">NCS1 nucleoside transporter</fullName>
    </recommendedName>
</protein>
<proteinExistence type="inferred from homology"/>
<feature type="transmembrane region" description="Helical" evidence="6">
    <location>
        <begin position="173"/>
        <end position="194"/>
    </location>
</feature>
<dbReference type="GO" id="GO:0015205">
    <property type="term" value="F:nucleobase transmembrane transporter activity"/>
    <property type="evidence" value="ECO:0007669"/>
    <property type="project" value="TreeGrafter"/>
</dbReference>
<dbReference type="InterPro" id="IPR001248">
    <property type="entry name" value="Pur-cyt_permease"/>
</dbReference>
<dbReference type="Proteomes" id="UP000053342">
    <property type="component" value="Unassembled WGS sequence"/>
</dbReference>
<feature type="transmembrane region" description="Helical" evidence="6">
    <location>
        <begin position="201"/>
        <end position="222"/>
    </location>
</feature>
<evidence type="ECO:0008006" key="9">
    <source>
        <dbReference type="Google" id="ProtNLM"/>
    </source>
</evidence>
<feature type="transmembrane region" description="Helical" evidence="6">
    <location>
        <begin position="420"/>
        <end position="441"/>
    </location>
</feature>